<keyword evidence="4" id="KW-1003">Cell membrane</keyword>
<gene>
    <name evidence="11" type="ORF">GCM10009754_64970</name>
</gene>
<name>A0ABP5DGV9_9PSEU</name>
<feature type="transmembrane region" description="Helical" evidence="9">
    <location>
        <begin position="391"/>
        <end position="413"/>
    </location>
</feature>
<keyword evidence="5 9" id="KW-0812">Transmembrane</keyword>
<dbReference type="InterPro" id="IPR003663">
    <property type="entry name" value="Sugar/inositol_transpt"/>
</dbReference>
<evidence type="ECO:0000256" key="4">
    <source>
        <dbReference type="ARBA" id="ARBA00022475"/>
    </source>
</evidence>
<feature type="transmembrane region" description="Helical" evidence="9">
    <location>
        <begin position="351"/>
        <end position="371"/>
    </location>
</feature>
<proteinExistence type="inferred from homology"/>
<feature type="domain" description="Major facilitator superfamily (MFS) profile" evidence="10">
    <location>
        <begin position="31"/>
        <end position="479"/>
    </location>
</feature>
<dbReference type="InterPro" id="IPR050814">
    <property type="entry name" value="Myo-inositol_Transporter"/>
</dbReference>
<feature type="transmembrane region" description="Helical" evidence="9">
    <location>
        <begin position="100"/>
        <end position="116"/>
    </location>
</feature>
<dbReference type="InterPro" id="IPR020846">
    <property type="entry name" value="MFS_dom"/>
</dbReference>
<keyword evidence="6 9" id="KW-1133">Transmembrane helix</keyword>
<dbReference type="InterPro" id="IPR036259">
    <property type="entry name" value="MFS_trans_sf"/>
</dbReference>
<comment type="subcellular location">
    <subcellularLocation>
        <location evidence="1">Cell membrane</location>
        <topology evidence="1">Multi-pass membrane protein</topology>
    </subcellularLocation>
</comment>
<organism evidence="11 12">
    <name type="scientific">Amycolatopsis minnesotensis</name>
    <dbReference type="NCBI Taxonomy" id="337894"/>
    <lineage>
        <taxon>Bacteria</taxon>
        <taxon>Bacillati</taxon>
        <taxon>Actinomycetota</taxon>
        <taxon>Actinomycetes</taxon>
        <taxon>Pseudonocardiales</taxon>
        <taxon>Pseudonocardiaceae</taxon>
        <taxon>Amycolatopsis</taxon>
    </lineage>
</organism>
<feature type="transmembrane region" description="Helical" evidence="9">
    <location>
        <begin position="25"/>
        <end position="44"/>
    </location>
</feature>
<comment type="caution">
    <text evidence="11">The sequence shown here is derived from an EMBL/GenBank/DDBJ whole genome shotgun (WGS) entry which is preliminary data.</text>
</comment>
<feature type="transmembrane region" description="Helical" evidence="9">
    <location>
        <begin position="281"/>
        <end position="308"/>
    </location>
</feature>
<evidence type="ECO:0000256" key="8">
    <source>
        <dbReference type="RuleBase" id="RU003346"/>
    </source>
</evidence>
<evidence type="ECO:0000313" key="11">
    <source>
        <dbReference type="EMBL" id="GAA1979667.1"/>
    </source>
</evidence>
<comment type="similarity">
    <text evidence="2 8">Belongs to the major facilitator superfamily. Sugar transporter (TC 2.A.1.1) family.</text>
</comment>
<accession>A0ABP5DGV9</accession>
<feature type="transmembrane region" description="Helical" evidence="9">
    <location>
        <begin position="457"/>
        <end position="475"/>
    </location>
</feature>
<protein>
    <submittedName>
        <fullName evidence="11">Sugar porter family MFS transporter</fullName>
    </submittedName>
</protein>
<dbReference type="InterPro" id="IPR005828">
    <property type="entry name" value="MFS_sugar_transport-like"/>
</dbReference>
<dbReference type="Pfam" id="PF00083">
    <property type="entry name" value="Sugar_tr"/>
    <property type="match status" value="1"/>
</dbReference>
<feature type="transmembrane region" description="Helical" evidence="9">
    <location>
        <begin position="201"/>
        <end position="222"/>
    </location>
</feature>
<dbReference type="Proteomes" id="UP001501116">
    <property type="component" value="Unassembled WGS sequence"/>
</dbReference>
<evidence type="ECO:0000313" key="12">
    <source>
        <dbReference type="Proteomes" id="UP001501116"/>
    </source>
</evidence>
<reference evidence="12" key="1">
    <citation type="journal article" date="2019" name="Int. J. Syst. Evol. Microbiol.">
        <title>The Global Catalogue of Microorganisms (GCM) 10K type strain sequencing project: providing services to taxonomists for standard genome sequencing and annotation.</title>
        <authorList>
            <consortium name="The Broad Institute Genomics Platform"/>
            <consortium name="The Broad Institute Genome Sequencing Center for Infectious Disease"/>
            <person name="Wu L."/>
            <person name="Ma J."/>
        </authorList>
    </citation>
    <scope>NUCLEOTIDE SEQUENCE [LARGE SCALE GENOMIC DNA]</scope>
    <source>
        <strain evidence="12">JCM 14545</strain>
    </source>
</reference>
<keyword evidence="7 9" id="KW-0472">Membrane</keyword>
<dbReference type="EMBL" id="BAAANN010000032">
    <property type="protein sequence ID" value="GAA1979667.1"/>
    <property type="molecule type" value="Genomic_DNA"/>
</dbReference>
<feature type="transmembrane region" description="Helical" evidence="9">
    <location>
        <begin position="64"/>
        <end position="88"/>
    </location>
</feature>
<sequence length="487" mass="51277">MRIAGVAVSSTAIGKQGSGAEHQHLAHVVFIAGAAAVGGFLFGYDSSNINGAVLGIQKHFEVGQAATGLTVSSALIGSAVGAWFGGLLSDRIGRIRTMQLAAVLFLVSAIGAMFPFSIWDLAIWRVVGGIAIGVASVIGPAYIAEVAPPAYRGRLASLQQLAIVLGIGVSALVNWVIKDFAPLGPDGSHDLNGSLGGLEPWQWMLGAAAVPAIIYFVLASVIPESPHYLLSIGKTGKARAVLSEVEGIEDDEALDAKVADLRRGMRTERRSSVKSLLGGRFGLLPIVWVGIALAVFQQFVGINVIFYYSDTLWHSVGQNTDSLLISMVSPVINIIGTFIAIAFIDRVGRKPLLLIGSVGMAIGLGVAAIAFGNSVKVNGELSLPGAWGPVALVFANVFVLSFALSWGVILWVLLGEMFPLRIRGAALAVGTAANWVANWLVTVSFPSMGDWNLSVTYWIYAAFALLSIPFVLRFIRETKGTALENVA</sequence>
<dbReference type="SUPFAM" id="SSF103473">
    <property type="entry name" value="MFS general substrate transporter"/>
    <property type="match status" value="1"/>
</dbReference>
<feature type="transmembrane region" description="Helical" evidence="9">
    <location>
        <begin position="122"/>
        <end position="143"/>
    </location>
</feature>
<dbReference type="InterPro" id="IPR005829">
    <property type="entry name" value="Sugar_transporter_CS"/>
</dbReference>
<feature type="transmembrane region" description="Helical" evidence="9">
    <location>
        <begin position="155"/>
        <end position="177"/>
    </location>
</feature>
<dbReference type="PROSITE" id="PS00216">
    <property type="entry name" value="SUGAR_TRANSPORT_1"/>
    <property type="match status" value="1"/>
</dbReference>
<dbReference type="NCBIfam" id="TIGR00879">
    <property type="entry name" value="SP"/>
    <property type="match status" value="1"/>
</dbReference>
<evidence type="ECO:0000256" key="3">
    <source>
        <dbReference type="ARBA" id="ARBA00022448"/>
    </source>
</evidence>
<evidence type="ECO:0000256" key="2">
    <source>
        <dbReference type="ARBA" id="ARBA00010992"/>
    </source>
</evidence>
<evidence type="ECO:0000259" key="10">
    <source>
        <dbReference type="PROSITE" id="PS50850"/>
    </source>
</evidence>
<dbReference type="Gene3D" id="1.20.1250.20">
    <property type="entry name" value="MFS general substrate transporter like domains"/>
    <property type="match status" value="2"/>
</dbReference>
<feature type="transmembrane region" description="Helical" evidence="9">
    <location>
        <begin position="323"/>
        <end position="344"/>
    </location>
</feature>
<evidence type="ECO:0000256" key="7">
    <source>
        <dbReference type="ARBA" id="ARBA00023136"/>
    </source>
</evidence>
<dbReference type="CDD" id="cd17359">
    <property type="entry name" value="MFS_XylE_like"/>
    <property type="match status" value="1"/>
</dbReference>
<evidence type="ECO:0000256" key="9">
    <source>
        <dbReference type="SAM" id="Phobius"/>
    </source>
</evidence>
<evidence type="ECO:0000256" key="6">
    <source>
        <dbReference type="ARBA" id="ARBA00022989"/>
    </source>
</evidence>
<dbReference type="PROSITE" id="PS50850">
    <property type="entry name" value="MFS"/>
    <property type="match status" value="1"/>
</dbReference>
<dbReference type="InterPro" id="IPR047984">
    <property type="entry name" value="XylE-like"/>
</dbReference>
<dbReference type="PRINTS" id="PR00171">
    <property type="entry name" value="SUGRTRNSPORT"/>
</dbReference>
<evidence type="ECO:0000256" key="5">
    <source>
        <dbReference type="ARBA" id="ARBA00022692"/>
    </source>
</evidence>
<dbReference type="PANTHER" id="PTHR48020">
    <property type="entry name" value="PROTON MYO-INOSITOL COTRANSPORTER"/>
    <property type="match status" value="1"/>
</dbReference>
<feature type="transmembrane region" description="Helical" evidence="9">
    <location>
        <begin position="425"/>
        <end position="445"/>
    </location>
</feature>
<evidence type="ECO:0000256" key="1">
    <source>
        <dbReference type="ARBA" id="ARBA00004651"/>
    </source>
</evidence>
<keyword evidence="3 8" id="KW-0813">Transport</keyword>
<keyword evidence="12" id="KW-1185">Reference proteome</keyword>
<dbReference type="PROSITE" id="PS00217">
    <property type="entry name" value="SUGAR_TRANSPORT_2"/>
    <property type="match status" value="1"/>
</dbReference>
<dbReference type="PANTHER" id="PTHR48020:SF12">
    <property type="entry name" value="PROTON MYO-INOSITOL COTRANSPORTER"/>
    <property type="match status" value="1"/>
</dbReference>